<dbReference type="OrthoDB" id="871140at2"/>
<comment type="subcellular location">
    <subcellularLocation>
        <location evidence="7">Cell membrane</location>
        <topology evidence="7">Multi-pass membrane protein</topology>
    </subcellularLocation>
</comment>
<reference evidence="8 9" key="1">
    <citation type="submission" date="2012-08" db="EMBL/GenBank/DDBJ databases">
        <title>Whole genome shotgun sequence of Austwickia chelonae NBRC 105200.</title>
        <authorList>
            <person name="Yoshida I."/>
            <person name="Hosoyama A."/>
            <person name="Tsuchikane K."/>
            <person name="Katsumata H."/>
            <person name="Ando Y."/>
            <person name="Ohji S."/>
            <person name="Hamada M."/>
            <person name="Tamura T."/>
            <person name="Yamazoe A."/>
            <person name="Yamazaki S."/>
            <person name="Fujita N."/>
        </authorList>
    </citation>
    <scope>NUCLEOTIDE SEQUENCE [LARGE SCALE GENOMIC DNA]</scope>
    <source>
        <strain evidence="8 9">NBRC 105200</strain>
    </source>
</reference>
<comment type="function">
    <text evidence="7">Catalyzes the transfer of the diacylglyceryl group from phosphatidylglycerol to the sulfhydryl group of the N-terminal cysteine of a prolipoprotein, the first step in the formation of mature lipoproteins.</text>
</comment>
<feature type="binding site" evidence="7">
    <location>
        <position position="141"/>
    </location>
    <ligand>
        <name>a 1,2-diacyl-sn-glycero-3-phospho-(1'-sn-glycerol)</name>
        <dbReference type="ChEBI" id="CHEBI:64716"/>
    </ligand>
</feature>
<feature type="transmembrane region" description="Helical" evidence="7">
    <location>
        <begin position="91"/>
        <end position="115"/>
    </location>
</feature>
<keyword evidence="5 7" id="KW-1133">Transmembrane helix</keyword>
<dbReference type="EMBL" id="BAGZ01000005">
    <property type="protein sequence ID" value="GAB77239.1"/>
    <property type="molecule type" value="Genomic_DNA"/>
</dbReference>
<evidence type="ECO:0000256" key="3">
    <source>
        <dbReference type="ARBA" id="ARBA00022679"/>
    </source>
</evidence>
<dbReference type="Proteomes" id="UP000008495">
    <property type="component" value="Unassembled WGS sequence"/>
</dbReference>
<dbReference type="NCBIfam" id="TIGR00544">
    <property type="entry name" value="lgt"/>
    <property type="match status" value="1"/>
</dbReference>
<dbReference type="RefSeq" id="WP_006501991.1">
    <property type="nucleotide sequence ID" value="NZ_BAGZ01000005.1"/>
</dbReference>
<comment type="catalytic activity">
    <reaction evidence="7">
        <text>L-cysteinyl-[prolipoprotein] + a 1,2-diacyl-sn-glycero-3-phospho-(1'-sn-glycerol) = an S-1,2-diacyl-sn-glyceryl-L-cysteinyl-[prolipoprotein] + sn-glycerol 1-phosphate + H(+)</text>
        <dbReference type="Rhea" id="RHEA:56712"/>
        <dbReference type="Rhea" id="RHEA-COMP:14679"/>
        <dbReference type="Rhea" id="RHEA-COMP:14680"/>
        <dbReference type="ChEBI" id="CHEBI:15378"/>
        <dbReference type="ChEBI" id="CHEBI:29950"/>
        <dbReference type="ChEBI" id="CHEBI:57685"/>
        <dbReference type="ChEBI" id="CHEBI:64716"/>
        <dbReference type="ChEBI" id="CHEBI:140658"/>
        <dbReference type="EC" id="2.5.1.145"/>
    </reaction>
</comment>
<organism evidence="8 9">
    <name type="scientific">Austwickia chelonae NBRC 105200</name>
    <dbReference type="NCBI Taxonomy" id="1184607"/>
    <lineage>
        <taxon>Bacteria</taxon>
        <taxon>Bacillati</taxon>
        <taxon>Actinomycetota</taxon>
        <taxon>Actinomycetes</taxon>
        <taxon>Micrococcales</taxon>
        <taxon>Dermatophilaceae</taxon>
        <taxon>Austwickia</taxon>
    </lineage>
</organism>
<sequence length="291" mass="32305">MFPSALPSPEIAVWHLGPIALRAYAFCLLAGIALATWVTARRLPARGIAPERALDVALWAVPFGIVGGRLYHVISSPQAYFGAGGDPIRAFFIWEGGLGIWGAVALGALGVWLACRHYDVPFLPFGDAIAPGLALAQAVGRWGNWFNNELYGGPTELPWALQIHQWNHAEGRAVLDSKGEAVVLGTFHPTFLYESLWCLLIAGMLFAMDRLWRSRLRLKPGQLFAAYTMLYTLGRVGIENVRIDAANHVLGLRLNVWTSIVVFLFGLWWFWWLSRREPEEKRPEAAEESAA</sequence>
<dbReference type="GO" id="GO:0008961">
    <property type="term" value="F:phosphatidylglycerol-prolipoprotein diacylglyceryl transferase activity"/>
    <property type="evidence" value="ECO:0007669"/>
    <property type="project" value="UniProtKB-UniRule"/>
</dbReference>
<feature type="transmembrane region" description="Helical" evidence="7">
    <location>
        <begin position="220"/>
        <end position="238"/>
    </location>
</feature>
<dbReference type="PROSITE" id="PS01311">
    <property type="entry name" value="LGT"/>
    <property type="match status" value="1"/>
</dbReference>
<name>K6VKI4_9MICO</name>
<evidence type="ECO:0000256" key="6">
    <source>
        <dbReference type="ARBA" id="ARBA00023136"/>
    </source>
</evidence>
<feature type="transmembrane region" description="Helical" evidence="7">
    <location>
        <begin position="250"/>
        <end position="272"/>
    </location>
</feature>
<evidence type="ECO:0000256" key="7">
    <source>
        <dbReference type="HAMAP-Rule" id="MF_01147"/>
    </source>
</evidence>
<dbReference type="PANTHER" id="PTHR30589:SF0">
    <property type="entry name" value="PHOSPHATIDYLGLYCEROL--PROLIPOPROTEIN DIACYLGLYCERYL TRANSFERASE"/>
    <property type="match status" value="1"/>
</dbReference>
<dbReference type="EC" id="2.5.1.145" evidence="7"/>
<dbReference type="eggNOG" id="COG0682">
    <property type="taxonomic scope" value="Bacteria"/>
</dbReference>
<evidence type="ECO:0000313" key="8">
    <source>
        <dbReference type="EMBL" id="GAB77239.1"/>
    </source>
</evidence>
<comment type="similarity">
    <text evidence="1 7">Belongs to the Lgt family.</text>
</comment>
<dbReference type="PANTHER" id="PTHR30589">
    <property type="entry name" value="PROLIPOPROTEIN DIACYLGLYCERYL TRANSFERASE"/>
    <property type="match status" value="1"/>
</dbReference>
<feature type="transmembrane region" description="Helical" evidence="7">
    <location>
        <begin position="52"/>
        <end position="71"/>
    </location>
</feature>
<dbReference type="AlphaFoldDB" id="K6VKI4"/>
<evidence type="ECO:0000256" key="2">
    <source>
        <dbReference type="ARBA" id="ARBA00022475"/>
    </source>
</evidence>
<dbReference type="Pfam" id="PF01790">
    <property type="entry name" value="LGT"/>
    <property type="match status" value="1"/>
</dbReference>
<evidence type="ECO:0000256" key="4">
    <source>
        <dbReference type="ARBA" id="ARBA00022692"/>
    </source>
</evidence>
<feature type="transmembrane region" description="Helical" evidence="7">
    <location>
        <begin position="20"/>
        <end position="40"/>
    </location>
</feature>
<feature type="transmembrane region" description="Helical" evidence="7">
    <location>
        <begin position="191"/>
        <end position="208"/>
    </location>
</feature>
<keyword evidence="2 7" id="KW-1003">Cell membrane</keyword>
<dbReference type="GO" id="GO:0042158">
    <property type="term" value="P:lipoprotein biosynthetic process"/>
    <property type="evidence" value="ECO:0007669"/>
    <property type="project" value="UniProtKB-UniRule"/>
</dbReference>
<dbReference type="UniPathway" id="UPA00664"/>
<evidence type="ECO:0000313" key="9">
    <source>
        <dbReference type="Proteomes" id="UP000008495"/>
    </source>
</evidence>
<keyword evidence="9" id="KW-1185">Reference proteome</keyword>
<comment type="caution">
    <text evidence="8">The sequence shown here is derived from an EMBL/GenBank/DDBJ whole genome shotgun (WGS) entry which is preliminary data.</text>
</comment>
<keyword evidence="4 7" id="KW-0812">Transmembrane</keyword>
<proteinExistence type="inferred from homology"/>
<evidence type="ECO:0000256" key="5">
    <source>
        <dbReference type="ARBA" id="ARBA00022989"/>
    </source>
</evidence>
<dbReference type="GO" id="GO:0005886">
    <property type="term" value="C:plasma membrane"/>
    <property type="evidence" value="ECO:0007669"/>
    <property type="project" value="UniProtKB-SubCell"/>
</dbReference>
<dbReference type="STRING" id="100225.SAMN05421595_1055"/>
<dbReference type="InterPro" id="IPR001640">
    <property type="entry name" value="Lgt"/>
</dbReference>
<keyword evidence="8" id="KW-0449">Lipoprotein</keyword>
<protein>
    <recommendedName>
        <fullName evidence="7">Phosphatidylglycerol--prolipoprotein diacylglyceryl transferase</fullName>
        <ecNumber evidence="7">2.5.1.145</ecNumber>
    </recommendedName>
</protein>
<keyword evidence="6 7" id="KW-0472">Membrane</keyword>
<accession>K6VKI4</accession>
<keyword evidence="3 7" id="KW-0808">Transferase</keyword>
<comment type="pathway">
    <text evidence="7">Protein modification; lipoprotein biosynthesis (diacylglyceryl transfer).</text>
</comment>
<gene>
    <name evidence="7 8" type="primary">lgt</name>
    <name evidence="8" type="ORF">AUCHE_05_01440</name>
</gene>
<evidence type="ECO:0000256" key="1">
    <source>
        <dbReference type="ARBA" id="ARBA00007150"/>
    </source>
</evidence>
<dbReference type="HAMAP" id="MF_01147">
    <property type="entry name" value="Lgt"/>
    <property type="match status" value="1"/>
</dbReference>